<dbReference type="GeneID" id="9800942"/>
<feature type="binding site" evidence="13">
    <location>
        <position position="212"/>
    </location>
    <ligand>
        <name>Zn(2+)</name>
        <dbReference type="ChEBI" id="CHEBI:29105"/>
        <label>2</label>
        <note>catalytic</note>
    </ligand>
</feature>
<dbReference type="InterPro" id="IPR024079">
    <property type="entry name" value="MetalloPept_cat_dom_sf"/>
</dbReference>
<feature type="compositionally biased region" description="Basic and acidic residues" evidence="17">
    <location>
        <begin position="73"/>
        <end position="88"/>
    </location>
</feature>
<feature type="chain" id="PRO_5025523454" description="Peptidase metallopeptidase domain-containing protein" evidence="18">
    <location>
        <begin position="19"/>
        <end position="529"/>
    </location>
</feature>
<dbReference type="InterPro" id="IPR006026">
    <property type="entry name" value="Peptidase_Metallo"/>
</dbReference>
<comment type="similarity">
    <text evidence="1">Belongs to the peptidase M10A family.</text>
</comment>
<dbReference type="EMBL" id="WUAV01000003">
    <property type="protein sequence ID" value="KAF1762403.1"/>
    <property type="molecule type" value="Genomic_DNA"/>
</dbReference>
<dbReference type="GO" id="GO:0030198">
    <property type="term" value="P:extracellular matrix organization"/>
    <property type="evidence" value="ECO:0007669"/>
    <property type="project" value="TreeGrafter"/>
</dbReference>
<evidence type="ECO:0000256" key="2">
    <source>
        <dbReference type="ARBA" id="ARBA00022670"/>
    </source>
</evidence>
<dbReference type="PROSITE" id="PS00546">
    <property type="entry name" value="CYSTEINE_SWITCH"/>
    <property type="match status" value="1"/>
</dbReference>
<evidence type="ECO:0000256" key="1">
    <source>
        <dbReference type="ARBA" id="ARBA00010370"/>
    </source>
</evidence>
<feature type="domain" description="Peptidase metallopeptidase" evidence="19">
    <location>
        <begin position="96"/>
        <end position="255"/>
    </location>
</feature>
<feature type="binding site" evidence="14">
    <location>
        <position position="161"/>
    </location>
    <ligand>
        <name>Zn(2+)</name>
        <dbReference type="ChEBI" id="CHEBI:29105"/>
        <label>1</label>
    </ligand>
</feature>
<dbReference type="InterPro" id="IPR000585">
    <property type="entry name" value="Hemopexin-like_dom"/>
</dbReference>
<dbReference type="GO" id="GO:0031012">
    <property type="term" value="C:extracellular matrix"/>
    <property type="evidence" value="ECO:0007669"/>
    <property type="project" value="InterPro"/>
</dbReference>
<dbReference type="PIRSF" id="PIRSF001191">
    <property type="entry name" value="Peptidase_M10A_matrix"/>
    <property type="match status" value="1"/>
</dbReference>
<dbReference type="FunFam" id="3.40.390.10:FF:000081">
    <property type="entry name" value="Serpentine receptor class gamma"/>
    <property type="match status" value="1"/>
</dbReference>
<dbReference type="InterPro" id="IPR002477">
    <property type="entry name" value="Peptidoglycan-bd-like"/>
</dbReference>
<evidence type="ECO:0000256" key="13">
    <source>
        <dbReference type="PIRSR" id="PIRSR001191-2"/>
    </source>
</evidence>
<proteinExistence type="inferred from homology"/>
<feature type="binding site" evidence="13">
    <location>
        <position position="216"/>
    </location>
    <ligand>
        <name>Zn(2+)</name>
        <dbReference type="ChEBI" id="CHEBI:29105"/>
        <label>2</label>
        <note>catalytic</note>
    </ligand>
</feature>
<evidence type="ECO:0000256" key="11">
    <source>
        <dbReference type="ARBA" id="ARBA00023157"/>
    </source>
</evidence>
<feature type="repeat" description="Hemopexin" evidence="16">
    <location>
        <begin position="448"/>
        <end position="496"/>
    </location>
</feature>
<dbReference type="GO" id="GO:0008270">
    <property type="term" value="F:zinc ion binding"/>
    <property type="evidence" value="ECO:0007669"/>
    <property type="project" value="InterPro"/>
</dbReference>
<evidence type="ECO:0000256" key="12">
    <source>
        <dbReference type="PIRSR" id="PIRSR001191-1"/>
    </source>
</evidence>
<dbReference type="GO" id="GO:0006508">
    <property type="term" value="P:proteolysis"/>
    <property type="evidence" value="ECO:0007669"/>
    <property type="project" value="UniProtKB-KW"/>
</dbReference>
<dbReference type="PRINTS" id="PR00138">
    <property type="entry name" value="MATRIXIN"/>
</dbReference>
<evidence type="ECO:0000256" key="5">
    <source>
        <dbReference type="ARBA" id="ARBA00022737"/>
    </source>
</evidence>
<dbReference type="InterPro" id="IPR021158">
    <property type="entry name" value="Pept_M10A_Zn_BS"/>
</dbReference>
<dbReference type="PANTHER" id="PTHR10201">
    <property type="entry name" value="MATRIX METALLOPROTEINASE"/>
    <property type="match status" value="1"/>
</dbReference>
<evidence type="ECO:0000256" key="9">
    <source>
        <dbReference type="ARBA" id="ARBA00023049"/>
    </source>
</evidence>
<dbReference type="Gene3D" id="3.40.390.10">
    <property type="entry name" value="Collagenase (Catalytic Domain)"/>
    <property type="match status" value="1"/>
</dbReference>
<keyword evidence="2" id="KW-0645">Protease</keyword>
<keyword evidence="10" id="KW-0865">Zymogen</keyword>
<dbReference type="PROSITE" id="PS51642">
    <property type="entry name" value="HEMOPEXIN_2"/>
    <property type="match status" value="2"/>
</dbReference>
<dbReference type="InterPro" id="IPR021190">
    <property type="entry name" value="Pept_M10A"/>
</dbReference>
<dbReference type="GO" id="GO:0004222">
    <property type="term" value="F:metalloendopeptidase activity"/>
    <property type="evidence" value="ECO:0007669"/>
    <property type="project" value="InterPro"/>
</dbReference>
<feature type="active site" evidence="12">
    <location>
        <position position="213"/>
    </location>
</feature>
<dbReference type="CTD" id="9800942"/>
<feature type="region of interest" description="Disordered" evidence="17">
    <location>
        <begin position="250"/>
        <end position="299"/>
    </location>
</feature>
<evidence type="ECO:0000313" key="21">
    <source>
        <dbReference type="Proteomes" id="UP000483820"/>
    </source>
</evidence>
<feature type="region of interest" description="Disordered" evidence="17">
    <location>
        <begin position="73"/>
        <end position="95"/>
    </location>
</feature>
<feature type="repeat" description="Hemopexin" evidence="16">
    <location>
        <begin position="395"/>
        <end position="447"/>
    </location>
</feature>
<comment type="cofactor">
    <cofactor evidence="14">
        <name>Ca(2+)</name>
        <dbReference type="ChEBI" id="CHEBI:29108"/>
    </cofactor>
    <text evidence="14">Can bind about 5 Ca(2+) ions per subunit.</text>
</comment>
<dbReference type="Pfam" id="PF00413">
    <property type="entry name" value="Peptidase_M10"/>
    <property type="match status" value="1"/>
</dbReference>
<feature type="binding site" evidence="14">
    <location>
        <position position="185"/>
    </location>
    <ligand>
        <name>Zn(2+)</name>
        <dbReference type="ChEBI" id="CHEBI:29105"/>
        <label>1</label>
    </ligand>
</feature>
<dbReference type="InterPro" id="IPR001818">
    <property type="entry name" value="Pept_M10_metallopeptidase"/>
</dbReference>
<dbReference type="SMART" id="SM00235">
    <property type="entry name" value="ZnMc"/>
    <property type="match status" value="1"/>
</dbReference>
<dbReference type="Gene3D" id="2.110.10.10">
    <property type="entry name" value="Hemopexin-like domain"/>
    <property type="match status" value="1"/>
</dbReference>
<dbReference type="Pfam" id="PF01471">
    <property type="entry name" value="PG_binding_1"/>
    <property type="match status" value="1"/>
</dbReference>
<feature type="signal peptide" evidence="18">
    <location>
        <begin position="1"/>
        <end position="18"/>
    </location>
</feature>
<evidence type="ECO:0000256" key="14">
    <source>
        <dbReference type="PIRSR" id="PIRSR621190-2"/>
    </source>
</evidence>
<dbReference type="SUPFAM" id="SSF55486">
    <property type="entry name" value="Metalloproteases ('zincins'), catalytic domain"/>
    <property type="match status" value="1"/>
</dbReference>
<keyword evidence="11" id="KW-1015">Disulfide bond</keyword>
<comment type="caution">
    <text evidence="20">The sequence shown here is derived from an EMBL/GenBank/DDBJ whole genome shotgun (WGS) entry which is preliminary data.</text>
</comment>
<feature type="binding site" evidence="14">
    <location>
        <position position="356"/>
    </location>
    <ligand>
        <name>Ca(2+)</name>
        <dbReference type="ChEBI" id="CHEBI:29108"/>
        <label>4</label>
    </ligand>
</feature>
<feature type="compositionally biased region" description="Basic and acidic residues" evidence="17">
    <location>
        <begin position="261"/>
        <end position="299"/>
    </location>
</feature>
<protein>
    <recommendedName>
        <fullName evidence="19">Peptidase metallopeptidase domain-containing protein</fullName>
    </recommendedName>
</protein>
<dbReference type="SMART" id="SM00120">
    <property type="entry name" value="HX"/>
    <property type="match status" value="4"/>
</dbReference>
<feature type="binding site" evidence="14">
    <location>
        <position position="358"/>
    </location>
    <ligand>
        <name>Ca(2+)</name>
        <dbReference type="ChEBI" id="CHEBI:29108"/>
        <label>5</label>
    </ligand>
</feature>
<evidence type="ECO:0000256" key="15">
    <source>
        <dbReference type="PIRSR" id="PIRSR621190-5"/>
    </source>
</evidence>
<evidence type="ECO:0000256" key="4">
    <source>
        <dbReference type="ARBA" id="ARBA00022729"/>
    </source>
</evidence>
<keyword evidence="6" id="KW-0378">Hydrolase</keyword>
<accession>A0A6A5H7B4</accession>
<evidence type="ECO:0000256" key="8">
    <source>
        <dbReference type="ARBA" id="ARBA00022837"/>
    </source>
</evidence>
<feature type="short sequence motif" description="Cysteine switch" evidence="15">
    <location>
        <begin position="75"/>
        <end position="82"/>
    </location>
</feature>
<dbReference type="InterPro" id="IPR018487">
    <property type="entry name" value="Hemopexin-like_repeat"/>
</dbReference>
<dbReference type="PROSITE" id="PS00024">
    <property type="entry name" value="HEMOPEXIN"/>
    <property type="match status" value="1"/>
</dbReference>
<evidence type="ECO:0000256" key="7">
    <source>
        <dbReference type="ARBA" id="ARBA00022833"/>
    </source>
</evidence>
<dbReference type="InterPro" id="IPR018486">
    <property type="entry name" value="Hemopexin_CS"/>
</dbReference>
<keyword evidence="4 18" id="KW-0732">Signal</keyword>
<organism evidence="20 21">
    <name type="scientific">Caenorhabditis remanei</name>
    <name type="common">Caenorhabditis vulgaris</name>
    <dbReference type="NCBI Taxonomy" id="31234"/>
    <lineage>
        <taxon>Eukaryota</taxon>
        <taxon>Metazoa</taxon>
        <taxon>Ecdysozoa</taxon>
        <taxon>Nematoda</taxon>
        <taxon>Chromadorea</taxon>
        <taxon>Rhabditida</taxon>
        <taxon>Rhabditina</taxon>
        <taxon>Rhabditomorpha</taxon>
        <taxon>Rhabditoidea</taxon>
        <taxon>Rhabditidae</taxon>
        <taxon>Peloderinae</taxon>
        <taxon>Caenorhabditis</taxon>
    </lineage>
</organism>
<comment type="cofactor">
    <cofactor evidence="14">
        <name>Zn(2+)</name>
        <dbReference type="ChEBI" id="CHEBI:29105"/>
    </cofactor>
    <text evidence="14">Binds 2 Zn(2+) ions per subunit.</text>
</comment>
<keyword evidence="5" id="KW-0677">Repeat</keyword>
<feature type="binding site" evidence="14">
    <location>
        <position position="175"/>
    </location>
    <ligand>
        <name>Zn(2+)</name>
        <dbReference type="ChEBI" id="CHEBI:29105"/>
        <label>1</label>
    </ligand>
</feature>
<dbReference type="SUPFAM" id="SSF47090">
    <property type="entry name" value="PGBD-like"/>
    <property type="match status" value="1"/>
</dbReference>
<dbReference type="InterPro" id="IPR036375">
    <property type="entry name" value="Hemopexin-like_dom_sf"/>
</dbReference>
<feature type="binding site" evidence="14">
    <location>
        <position position="169"/>
    </location>
    <ligand>
        <name>Ca(2+)</name>
        <dbReference type="ChEBI" id="CHEBI:29108"/>
        <label>3</label>
    </ligand>
</feature>
<dbReference type="GO" id="GO:0030574">
    <property type="term" value="P:collagen catabolic process"/>
    <property type="evidence" value="ECO:0007669"/>
    <property type="project" value="TreeGrafter"/>
</dbReference>
<feature type="binding site" evidence="14">
    <location>
        <position position="230"/>
    </location>
    <ligand>
        <name>Zn(2+)</name>
        <dbReference type="ChEBI" id="CHEBI:29105"/>
        <label>2</label>
        <note>catalytic</note>
    </ligand>
</feature>
<dbReference type="InterPro" id="IPR036365">
    <property type="entry name" value="PGBD-like_sf"/>
</dbReference>
<feature type="binding site" description="in inhibited form" evidence="14">
    <location>
        <position position="77"/>
    </location>
    <ligand>
        <name>Zn(2+)</name>
        <dbReference type="ChEBI" id="CHEBI:29105"/>
        <label>2</label>
        <note>catalytic</note>
    </ligand>
</feature>
<reference evidence="20 21" key="1">
    <citation type="submission" date="2019-12" db="EMBL/GenBank/DDBJ databases">
        <title>Chromosome-level assembly of the Caenorhabditis remanei genome.</title>
        <authorList>
            <person name="Teterina A.A."/>
            <person name="Willis J.H."/>
            <person name="Phillips P.C."/>
        </authorList>
    </citation>
    <scope>NUCLEOTIDE SEQUENCE [LARGE SCALE GENOMIC DNA]</scope>
    <source>
        <strain evidence="20 21">PX506</strain>
        <tissue evidence="20">Whole organism</tissue>
    </source>
</reference>
<dbReference type="GO" id="GO:0005615">
    <property type="term" value="C:extracellular space"/>
    <property type="evidence" value="ECO:0007669"/>
    <property type="project" value="TreeGrafter"/>
</dbReference>
<dbReference type="SUPFAM" id="SSF50923">
    <property type="entry name" value="Hemopexin-like domain"/>
    <property type="match status" value="1"/>
</dbReference>
<dbReference type="RefSeq" id="XP_053587556.1">
    <property type="nucleotide sequence ID" value="XM_053727979.1"/>
</dbReference>
<evidence type="ECO:0000256" key="17">
    <source>
        <dbReference type="SAM" id="MobiDB-lite"/>
    </source>
</evidence>
<keyword evidence="9" id="KW-0482">Metalloprotease</keyword>
<evidence type="ECO:0000256" key="6">
    <source>
        <dbReference type="ARBA" id="ARBA00022801"/>
    </source>
</evidence>
<dbReference type="CDD" id="cd00094">
    <property type="entry name" value="HX"/>
    <property type="match status" value="1"/>
</dbReference>
<keyword evidence="7 13" id="KW-0862">Zinc</keyword>
<evidence type="ECO:0000313" key="20">
    <source>
        <dbReference type="EMBL" id="KAF1762403.1"/>
    </source>
</evidence>
<dbReference type="Proteomes" id="UP000483820">
    <property type="component" value="Chromosome III"/>
</dbReference>
<keyword evidence="8 14" id="KW-0106">Calcium</keyword>
<evidence type="ECO:0000259" key="19">
    <source>
        <dbReference type="SMART" id="SM00235"/>
    </source>
</evidence>
<name>A0A6A5H7B4_CAERE</name>
<evidence type="ECO:0000256" key="3">
    <source>
        <dbReference type="ARBA" id="ARBA00022723"/>
    </source>
</evidence>
<sequence length="529" mass="62094">MFHDILILFLAFIPSLFARNVDHTEFLQKYGYLPRGSNQVSSESLSEALKNMQRMAGLEETGELDERTKRMMERPRCGHPDVHEEKSSRGKRNTPPIFKWQDKTITYGCKSAGTSTRISLDDLRRTMHQAASQWSELADVEIVESSETNPMIQITAGRAMHYPCRVSFDRQTLAHAFFPPHGQIHINDNVNFVMTNYTERIGGNSLYSVVAHEMGHALGFSHSSDSESIMFAYDTPRKWKFTSEDKNMMRNYYGPKKSSTRSREEDNREDRERDERRKYEKEKEKEREKTREREHEKDDIRPDECRVENPIVVQYRGEYLVFKSQWVWRVSSDWKRLITKAVPIDQLFPGLPNPIDAAVSVGHHLWVFVGEKIHVIYGNRMAHAPLTLSNIGINEKYIDLAYEWHYFNPPAIYIWKGSRYWKLDEKMDHRRVDERYPKPIDLNWGRVPKGVNSAFTYQKEIHFIRRDQVYRMNSSRSVFDVADGYPQPFSSIFAFCPRNEKLTLNSSHYSKNYFSAVVLFTITILTSYF</sequence>
<evidence type="ECO:0000256" key="18">
    <source>
        <dbReference type="SAM" id="SignalP"/>
    </source>
</evidence>
<gene>
    <name evidence="20" type="ORF">GCK72_010665</name>
</gene>
<dbReference type="AlphaFoldDB" id="A0A6A5H7B4"/>
<evidence type="ECO:0000256" key="10">
    <source>
        <dbReference type="ARBA" id="ARBA00023145"/>
    </source>
</evidence>
<dbReference type="KEGG" id="crq:GCK72_010665"/>
<feature type="binding site" evidence="14">
    <location>
        <position position="188"/>
    </location>
    <ligand>
        <name>Ca(2+)</name>
        <dbReference type="ChEBI" id="CHEBI:29108"/>
        <label>1</label>
    </ligand>
</feature>
<dbReference type="PANTHER" id="PTHR10201:SF291">
    <property type="entry name" value="MATRIX METALLOPROTEINASE 1, ISOFORM C-RELATED"/>
    <property type="match status" value="1"/>
</dbReference>
<keyword evidence="3 13" id="KW-0479">Metal-binding</keyword>
<feature type="binding site" evidence="13">
    <location>
        <position position="222"/>
    </location>
    <ligand>
        <name>Zn(2+)</name>
        <dbReference type="ChEBI" id="CHEBI:29105"/>
        <label>2</label>
        <note>catalytic</note>
    </ligand>
</feature>
<evidence type="ECO:0000256" key="16">
    <source>
        <dbReference type="PROSITE-ProRule" id="PRU01011"/>
    </source>
</evidence>